<accession>W9ZZR2</accession>
<proteinExistence type="predicted"/>
<name>W9ZZR2_FUSOX</name>
<sequence>MDDAQGLQLFQNKLNGDFDRDAATDVLWALNYIPLAITQAAAYINRRAPCVSVKTYLDTFQESNKKKGNLLNRDAGDLRRDETVSNSVVVTWQVTFEQIRLPYREDMLL</sequence>
<gene>
    <name evidence="1" type="ORF">FOMG_16920</name>
</gene>
<dbReference type="OrthoDB" id="20872at2759"/>
<organism evidence="1">
    <name type="scientific">Fusarium oxysporum f. sp. melonis 26406</name>
    <dbReference type="NCBI Taxonomy" id="1089452"/>
    <lineage>
        <taxon>Eukaryota</taxon>
        <taxon>Fungi</taxon>
        <taxon>Dikarya</taxon>
        <taxon>Ascomycota</taxon>
        <taxon>Pezizomycotina</taxon>
        <taxon>Sordariomycetes</taxon>
        <taxon>Hypocreomycetidae</taxon>
        <taxon>Hypocreales</taxon>
        <taxon>Nectriaceae</taxon>
        <taxon>Fusarium</taxon>
        <taxon>Fusarium oxysporum species complex</taxon>
    </lineage>
</organism>
<reference evidence="1" key="2">
    <citation type="submission" date="2012-05" db="EMBL/GenBank/DDBJ databases">
        <title>Annotation of the Genome Sequence of Fusarium oxysporum f. sp. melonis 26406.</title>
        <authorList>
            <consortium name="The Broad Institute Genomics Platform"/>
            <person name="Ma L.-J."/>
            <person name="Corby-Kistler H."/>
            <person name="Broz K."/>
            <person name="Gale L.R."/>
            <person name="Jonkers W."/>
            <person name="O'Donnell K."/>
            <person name="Ploetz R."/>
            <person name="Steinberg C."/>
            <person name="Schwartz D.C."/>
            <person name="VanEtten H."/>
            <person name="Zhou S."/>
            <person name="Young S.K."/>
            <person name="Zeng Q."/>
            <person name="Gargeya S."/>
            <person name="Fitzgerald M."/>
            <person name="Abouelleil A."/>
            <person name="Alvarado L."/>
            <person name="Chapman S.B."/>
            <person name="Gainer-Dewar J."/>
            <person name="Goldberg J."/>
            <person name="Griggs A."/>
            <person name="Gujja S."/>
            <person name="Hansen M."/>
            <person name="Howarth C."/>
            <person name="Imamovic A."/>
            <person name="Ireland A."/>
            <person name="Larimer J."/>
            <person name="McCowan C."/>
            <person name="Murphy C."/>
            <person name="Pearson M."/>
            <person name="Poon T.W."/>
            <person name="Priest M."/>
            <person name="Roberts A."/>
            <person name="Saif S."/>
            <person name="Shea T."/>
            <person name="Sykes S."/>
            <person name="Wortman J."/>
            <person name="Nusbaum C."/>
            <person name="Birren B."/>
        </authorList>
    </citation>
    <scope>NUCLEOTIDE SEQUENCE</scope>
    <source>
        <strain evidence="1">26406</strain>
    </source>
</reference>
<dbReference type="AlphaFoldDB" id="W9ZZR2"/>
<dbReference type="Proteomes" id="UP000030703">
    <property type="component" value="Unassembled WGS sequence"/>
</dbReference>
<dbReference type="VEuPathDB" id="FungiDB:FOMG_16920"/>
<protein>
    <submittedName>
        <fullName evidence="1">Uncharacterized protein</fullName>
    </submittedName>
</protein>
<reference evidence="1" key="1">
    <citation type="submission" date="2012-04" db="EMBL/GenBank/DDBJ databases">
        <title>The Genome Sequence of Fusarium oxysporum melonis.</title>
        <authorList>
            <consortium name="The Broad Institute Genome Sequencing Platform"/>
            <person name="Ma L.-J."/>
            <person name="Gale L.R."/>
            <person name="Schwartz D.C."/>
            <person name="Zhou S."/>
            <person name="Corby-Kistler H."/>
            <person name="Young S.K."/>
            <person name="Zeng Q."/>
            <person name="Gargeya S."/>
            <person name="Fitzgerald M."/>
            <person name="Haas B."/>
            <person name="Abouelleil A."/>
            <person name="Alvarado L."/>
            <person name="Arachchi H.M."/>
            <person name="Berlin A."/>
            <person name="Brown A."/>
            <person name="Chapman S.B."/>
            <person name="Chen Z."/>
            <person name="Dunbar C."/>
            <person name="Freedman E."/>
            <person name="Gearin G."/>
            <person name="Goldberg J."/>
            <person name="Griggs A."/>
            <person name="Gujja S."/>
            <person name="Heiman D."/>
            <person name="Howarth C."/>
            <person name="Larson L."/>
            <person name="Lui A."/>
            <person name="MacDonald P.J.P."/>
            <person name="Montmayeur A."/>
            <person name="Murphy C."/>
            <person name="Neiman D."/>
            <person name="Pearson M."/>
            <person name="Priest M."/>
            <person name="Roberts A."/>
            <person name="Saif S."/>
            <person name="Shea T."/>
            <person name="Shenoy N."/>
            <person name="Sisk P."/>
            <person name="Stolte C."/>
            <person name="Sykes S."/>
            <person name="Wortman J."/>
            <person name="Nusbaum C."/>
            <person name="Birren B."/>
        </authorList>
    </citation>
    <scope>NUCLEOTIDE SEQUENCE</scope>
    <source>
        <strain evidence="1">26406</strain>
    </source>
</reference>
<evidence type="ECO:0000313" key="1">
    <source>
        <dbReference type="EMBL" id="EXK26516.1"/>
    </source>
</evidence>
<dbReference type="HOGENOM" id="CLU_2263818_0_0_1"/>
<dbReference type="EMBL" id="JH659359">
    <property type="protein sequence ID" value="EXK26516.1"/>
    <property type="molecule type" value="Genomic_DNA"/>
</dbReference>